<evidence type="ECO:0000313" key="4">
    <source>
        <dbReference type="EMBL" id="KKH07958.1"/>
    </source>
</evidence>
<evidence type="ECO:0000313" key="8">
    <source>
        <dbReference type="Proteomes" id="UP000034409"/>
    </source>
</evidence>
<evidence type="ECO:0000313" key="7">
    <source>
        <dbReference type="Proteomes" id="UP000034387"/>
    </source>
</evidence>
<evidence type="ECO:0000313" key="1">
    <source>
        <dbReference type="EMBL" id="KKG75342.1"/>
    </source>
</evidence>
<evidence type="ECO:0000313" key="6">
    <source>
        <dbReference type="Proteomes" id="UP000034001"/>
    </source>
</evidence>
<dbReference type="Proteomes" id="UP000034001">
    <property type="component" value="Unassembled WGS sequence"/>
</dbReference>
<accession>A0A0F8S5S8</accession>
<dbReference type="EMBL" id="JJPS01000115">
    <property type="protein sequence ID" value="KKG89713.1"/>
    <property type="molecule type" value="Genomic_DNA"/>
</dbReference>
<protein>
    <submittedName>
        <fullName evidence="5">Uncharacterized protein</fullName>
    </submittedName>
</protein>
<reference evidence="6 7" key="1">
    <citation type="journal article" date="2015" name="ISME J.">
        <title>Genomic and phenotypic differentiation among Methanosarcina mazei populations from Columbia River sediment.</title>
        <authorList>
            <person name="Youngblut N.D."/>
            <person name="Wirth J.S."/>
            <person name="Henriksen J.R."/>
            <person name="Smith M."/>
            <person name="Simon H."/>
            <person name="Metcalf W.W."/>
            <person name="Whitaker R.J."/>
        </authorList>
    </citation>
    <scope>NUCLEOTIDE SEQUENCE [LARGE SCALE GENOMIC DNA]</scope>
    <source>
        <strain evidence="5 9">1.H.A.2.6</strain>
        <strain evidence="1 6">3.H.A.2.1</strain>
        <strain evidence="2 10">3.H.A.2.6</strain>
        <strain evidence="3 8">3.H.A.2.8</strain>
        <strain evidence="4 7">3.H.M.2.7</strain>
    </source>
</reference>
<dbReference type="EMBL" id="JJPX01000125">
    <property type="protein sequence ID" value="KKH07958.1"/>
    <property type="molecule type" value="Genomic_DNA"/>
</dbReference>
<dbReference type="Proteomes" id="UP000034450">
    <property type="component" value="Unassembled WGS sequence"/>
</dbReference>
<evidence type="ECO:0000313" key="2">
    <source>
        <dbReference type="EMBL" id="KKG88252.1"/>
    </source>
</evidence>
<gene>
    <name evidence="4" type="ORF">DU42_18235</name>
    <name evidence="2" type="ORF">DU57_11925</name>
    <name evidence="3" type="ORF">DU59_03540</name>
    <name evidence="1" type="ORF">DU63_01130</name>
    <name evidence="5" type="ORF">DU74_03575</name>
</gene>
<comment type="caution">
    <text evidence="5">The sequence shown here is derived from an EMBL/GenBank/DDBJ whole genome shotgun (WGS) entry which is preliminary data.</text>
</comment>
<name>A0A0F8S5S8_METMZ</name>
<dbReference type="EMBL" id="JJPO01000032">
    <property type="protein sequence ID" value="KKG75342.1"/>
    <property type="molecule type" value="Genomic_DNA"/>
</dbReference>
<dbReference type="EMBL" id="JJQN01000031">
    <property type="protein sequence ID" value="KKH62161.1"/>
    <property type="molecule type" value="Genomic_DNA"/>
</dbReference>
<dbReference type="EMBL" id="JJPR01000053">
    <property type="protein sequence ID" value="KKG88252.1"/>
    <property type="molecule type" value="Genomic_DNA"/>
</dbReference>
<dbReference type="Proteomes" id="UP000034950">
    <property type="component" value="Unassembled WGS sequence"/>
</dbReference>
<organism evidence="5 9">
    <name type="scientific">Methanosarcina mazei</name>
    <name type="common">Methanosarcina frisia</name>
    <dbReference type="NCBI Taxonomy" id="2209"/>
    <lineage>
        <taxon>Archaea</taxon>
        <taxon>Methanobacteriati</taxon>
        <taxon>Methanobacteriota</taxon>
        <taxon>Stenosarchaea group</taxon>
        <taxon>Methanomicrobia</taxon>
        <taxon>Methanosarcinales</taxon>
        <taxon>Methanosarcinaceae</taxon>
        <taxon>Methanosarcina</taxon>
    </lineage>
</organism>
<proteinExistence type="predicted"/>
<evidence type="ECO:0000313" key="3">
    <source>
        <dbReference type="EMBL" id="KKG89713.1"/>
    </source>
</evidence>
<evidence type="ECO:0000313" key="10">
    <source>
        <dbReference type="Proteomes" id="UP000034950"/>
    </source>
</evidence>
<sequence length="60" mass="7015">MSVKIGPDNFCGIWGKNTLLLDLMTSEIKYIPASNETLFHRFSKIFPYGFSQLIVDYYYK</sequence>
<dbReference type="AlphaFoldDB" id="A0A0F8S5S8"/>
<dbReference type="PATRIC" id="fig|2209.43.peg.240"/>
<evidence type="ECO:0000313" key="5">
    <source>
        <dbReference type="EMBL" id="KKH62161.1"/>
    </source>
</evidence>
<evidence type="ECO:0000313" key="9">
    <source>
        <dbReference type="Proteomes" id="UP000034450"/>
    </source>
</evidence>
<dbReference type="Proteomes" id="UP000034409">
    <property type="component" value="Unassembled WGS sequence"/>
</dbReference>
<dbReference type="Proteomes" id="UP000034387">
    <property type="component" value="Unassembled WGS sequence"/>
</dbReference>